<feature type="compositionally biased region" description="Low complexity" evidence="1">
    <location>
        <begin position="281"/>
        <end position="305"/>
    </location>
</feature>
<evidence type="ECO:0000313" key="4">
    <source>
        <dbReference type="Proteomes" id="UP001501676"/>
    </source>
</evidence>
<feature type="region of interest" description="Disordered" evidence="1">
    <location>
        <begin position="489"/>
        <end position="536"/>
    </location>
</feature>
<evidence type="ECO:0000259" key="2">
    <source>
        <dbReference type="SMART" id="SM00507"/>
    </source>
</evidence>
<feature type="compositionally biased region" description="Basic and acidic residues" evidence="1">
    <location>
        <begin position="515"/>
        <end position="528"/>
    </location>
</feature>
<dbReference type="InterPro" id="IPR003870">
    <property type="entry name" value="DUF222"/>
</dbReference>
<dbReference type="Proteomes" id="UP001501676">
    <property type="component" value="Unassembled WGS sequence"/>
</dbReference>
<dbReference type="SMART" id="SM00507">
    <property type="entry name" value="HNHc"/>
    <property type="match status" value="1"/>
</dbReference>
<gene>
    <name evidence="3" type="ORF">GCM10020369_02930</name>
</gene>
<organism evidence="3 4">
    <name type="scientific">Cryptosporangium minutisporangium</name>
    <dbReference type="NCBI Taxonomy" id="113569"/>
    <lineage>
        <taxon>Bacteria</taxon>
        <taxon>Bacillati</taxon>
        <taxon>Actinomycetota</taxon>
        <taxon>Actinomycetes</taxon>
        <taxon>Cryptosporangiales</taxon>
        <taxon>Cryptosporangiaceae</taxon>
        <taxon>Cryptosporangium</taxon>
    </lineage>
</organism>
<evidence type="ECO:0000313" key="3">
    <source>
        <dbReference type="EMBL" id="GAA3382166.1"/>
    </source>
</evidence>
<dbReference type="CDD" id="cd00085">
    <property type="entry name" value="HNHc"/>
    <property type="match status" value="1"/>
</dbReference>
<dbReference type="Pfam" id="PF02720">
    <property type="entry name" value="DUF222"/>
    <property type="match status" value="1"/>
</dbReference>
<feature type="domain" description="HNH nuclease" evidence="2">
    <location>
        <begin position="408"/>
        <end position="459"/>
    </location>
</feature>
<feature type="region of interest" description="Disordered" evidence="1">
    <location>
        <begin position="262"/>
        <end position="322"/>
    </location>
</feature>
<name>A0ABP6SPR1_9ACTN</name>
<dbReference type="Gene3D" id="1.10.30.50">
    <property type="match status" value="1"/>
</dbReference>
<feature type="compositionally biased region" description="Basic and acidic residues" evidence="1">
    <location>
        <begin position="306"/>
        <end position="322"/>
    </location>
</feature>
<reference evidence="4" key="1">
    <citation type="journal article" date="2019" name="Int. J. Syst. Evol. Microbiol.">
        <title>The Global Catalogue of Microorganisms (GCM) 10K type strain sequencing project: providing services to taxonomists for standard genome sequencing and annotation.</title>
        <authorList>
            <consortium name="The Broad Institute Genomics Platform"/>
            <consortium name="The Broad Institute Genome Sequencing Center for Infectious Disease"/>
            <person name="Wu L."/>
            <person name="Ma J."/>
        </authorList>
    </citation>
    <scope>NUCLEOTIDE SEQUENCE [LARGE SCALE GENOMIC DNA]</scope>
    <source>
        <strain evidence="4">JCM 9458</strain>
    </source>
</reference>
<sequence>MSGCGIQERLIGLPVGPELVDALVGLGPVERQTVDNSGVREVWPDATEQVIVAQAWQKVVAWAEAQLNNAVRQIVGHRVDPTDEDWGREEVAAGLRWSNRAAADRIDVARALAGRLFRTGQQLAEGRISYRHAAEIVQHLEPLDDELAAEVEARLLGAAGTKTSAQLGRLARKEVMKADPAGADERHRRARRRRRVEFTALEDAMAELRALLPAADAARIRTALDRIAGRSRAKGDDRTLDARRADALVALAELGILTADGELPLPPELATDPDATPEPPATGDTTATPAATATAERTATEQTATDDPRNSDDLEPDRGTRLPDRCQDLIRAVLSRTRAAAPRVALVAPLSTVLGAAQLPGDLTGYGPVPPGVVRELAATGRWEKWLTDRRGVVTDLGRSTYRPTAALADLIRATYPTCMFPGCSQPSYRCDLDHNVRRIDGGPTSAGNLLPLCRRHHRAKDEAGWDLVHDPITGACTWTSPAGHSYTVEPPIQDSGAGPDLEPADWALPLVPRPEPHGAAGDRRAPVDLDDPPPF</sequence>
<comment type="caution">
    <text evidence="3">The sequence shown here is derived from an EMBL/GenBank/DDBJ whole genome shotgun (WGS) entry which is preliminary data.</text>
</comment>
<accession>A0ABP6SPR1</accession>
<dbReference type="EMBL" id="BAAAYN010000002">
    <property type="protein sequence ID" value="GAA3382166.1"/>
    <property type="molecule type" value="Genomic_DNA"/>
</dbReference>
<keyword evidence="4" id="KW-1185">Reference proteome</keyword>
<protein>
    <recommendedName>
        <fullName evidence="2">HNH nuclease domain-containing protein</fullName>
    </recommendedName>
</protein>
<dbReference type="InterPro" id="IPR003615">
    <property type="entry name" value="HNH_nuc"/>
</dbReference>
<proteinExistence type="predicted"/>
<evidence type="ECO:0000256" key="1">
    <source>
        <dbReference type="SAM" id="MobiDB-lite"/>
    </source>
</evidence>
<dbReference type="RefSeq" id="WP_345726077.1">
    <property type="nucleotide sequence ID" value="NZ_BAAAYN010000002.1"/>
</dbReference>